<dbReference type="PANTHER" id="PTHR48079">
    <property type="entry name" value="PROTEIN YEEZ"/>
    <property type="match status" value="1"/>
</dbReference>
<comment type="caution">
    <text evidence="3">The sequence shown here is derived from an EMBL/GenBank/DDBJ whole genome shotgun (WGS) entry which is preliminary data.</text>
</comment>
<evidence type="ECO:0000256" key="1">
    <source>
        <dbReference type="SAM" id="MobiDB-lite"/>
    </source>
</evidence>
<feature type="domain" description="NAD-dependent epimerase/dehydratase" evidence="2">
    <location>
        <begin position="4"/>
        <end position="224"/>
    </location>
</feature>
<evidence type="ECO:0000259" key="2">
    <source>
        <dbReference type="Pfam" id="PF01370"/>
    </source>
</evidence>
<feature type="region of interest" description="Disordered" evidence="1">
    <location>
        <begin position="111"/>
        <end position="130"/>
    </location>
</feature>
<feature type="compositionally biased region" description="Acidic residues" evidence="1">
    <location>
        <begin position="117"/>
        <end position="126"/>
    </location>
</feature>
<sequence>MRFFITGATGYVGGVLTEKAIAQGHTVHGLSRNEEGDAKLKALGATPVRGDLSSLEVLRHQASEADAVCHLAYIHDFTRNYEEILAVDAAVVDALAEPLRGTNKPLVTTSGTLVVEPDPEGGETVEDSPPLKNPVVDRLRSEKHALSKAKEGVRVSAIRLTGYVHGRGASGFVPMLMDYAAKSGESVYIDDGATQTSGVHVDDAAGMYLLAVEKSRPGDVWNCCEDESVSIKALAESVGEVMSVPTRSITREEATKRGGPILPLILTLVNRPSNQKAKKELGWEPKHQDILEDVRAGSYSDLAKKLLKGEAEVKHF</sequence>
<dbReference type="PANTHER" id="PTHR48079:SF5">
    <property type="entry name" value="DEPENDENT EPIMERASE_DEHYDRATASE, PUTATIVE (AFU_ORTHOLOGUE AFUA_7G00180)-RELATED"/>
    <property type="match status" value="1"/>
</dbReference>
<proteinExistence type="predicted"/>
<dbReference type="InterPro" id="IPR001509">
    <property type="entry name" value="Epimerase_deHydtase"/>
</dbReference>
<evidence type="ECO:0000313" key="3">
    <source>
        <dbReference type="EMBL" id="KAL2066335.1"/>
    </source>
</evidence>
<keyword evidence="4" id="KW-1185">Reference proteome</keyword>
<dbReference type="SUPFAM" id="SSF51735">
    <property type="entry name" value="NAD(P)-binding Rossmann-fold domains"/>
    <property type="match status" value="1"/>
</dbReference>
<dbReference type="Gene3D" id="3.40.50.720">
    <property type="entry name" value="NAD(P)-binding Rossmann-like Domain"/>
    <property type="match status" value="1"/>
</dbReference>
<dbReference type="Pfam" id="PF01370">
    <property type="entry name" value="Epimerase"/>
    <property type="match status" value="1"/>
</dbReference>
<gene>
    <name evidence="3" type="ORF">VTL71DRAFT_2406</name>
</gene>
<protein>
    <recommendedName>
        <fullName evidence="2">NAD-dependent epimerase/dehydratase domain-containing protein</fullName>
    </recommendedName>
</protein>
<dbReference type="InterPro" id="IPR051783">
    <property type="entry name" value="NAD(P)-dependent_oxidoreduct"/>
</dbReference>
<dbReference type="InterPro" id="IPR036291">
    <property type="entry name" value="NAD(P)-bd_dom_sf"/>
</dbReference>
<accession>A0ABR4C8V9</accession>
<organism evidence="3 4">
    <name type="scientific">Oculimacula yallundae</name>
    <dbReference type="NCBI Taxonomy" id="86028"/>
    <lineage>
        <taxon>Eukaryota</taxon>
        <taxon>Fungi</taxon>
        <taxon>Dikarya</taxon>
        <taxon>Ascomycota</taxon>
        <taxon>Pezizomycotina</taxon>
        <taxon>Leotiomycetes</taxon>
        <taxon>Helotiales</taxon>
        <taxon>Ploettnerulaceae</taxon>
        <taxon>Oculimacula</taxon>
    </lineage>
</organism>
<dbReference type="EMBL" id="JAZHXI010000011">
    <property type="protein sequence ID" value="KAL2066335.1"/>
    <property type="molecule type" value="Genomic_DNA"/>
</dbReference>
<dbReference type="CDD" id="cd05262">
    <property type="entry name" value="SDR_a7"/>
    <property type="match status" value="1"/>
</dbReference>
<reference evidence="3 4" key="1">
    <citation type="journal article" date="2024" name="Commun. Biol.">
        <title>Comparative genomic analysis of thermophilic fungi reveals convergent evolutionary adaptations and gene losses.</title>
        <authorList>
            <person name="Steindorff A.S."/>
            <person name="Aguilar-Pontes M.V."/>
            <person name="Robinson A.J."/>
            <person name="Andreopoulos B."/>
            <person name="LaButti K."/>
            <person name="Kuo A."/>
            <person name="Mondo S."/>
            <person name="Riley R."/>
            <person name="Otillar R."/>
            <person name="Haridas S."/>
            <person name="Lipzen A."/>
            <person name="Grimwood J."/>
            <person name="Schmutz J."/>
            <person name="Clum A."/>
            <person name="Reid I.D."/>
            <person name="Moisan M.C."/>
            <person name="Butler G."/>
            <person name="Nguyen T.T.M."/>
            <person name="Dewar K."/>
            <person name="Conant G."/>
            <person name="Drula E."/>
            <person name="Henrissat B."/>
            <person name="Hansel C."/>
            <person name="Singer S."/>
            <person name="Hutchinson M.I."/>
            <person name="de Vries R.P."/>
            <person name="Natvig D.O."/>
            <person name="Powell A.J."/>
            <person name="Tsang A."/>
            <person name="Grigoriev I.V."/>
        </authorList>
    </citation>
    <scope>NUCLEOTIDE SEQUENCE [LARGE SCALE GENOMIC DNA]</scope>
    <source>
        <strain evidence="3 4">CBS 494.80</strain>
    </source>
</reference>
<name>A0ABR4C8V9_9HELO</name>
<evidence type="ECO:0000313" key="4">
    <source>
        <dbReference type="Proteomes" id="UP001595075"/>
    </source>
</evidence>
<dbReference type="Proteomes" id="UP001595075">
    <property type="component" value="Unassembled WGS sequence"/>
</dbReference>